<reference evidence="2 3" key="1">
    <citation type="submission" date="2020-01" db="EMBL/GenBank/DDBJ databases">
        <title>Polyphasic characterisation and genomic insights into a novel alkali tolerant bacterium VR-M41.</title>
        <authorList>
            <person name="Vemuluri V.R."/>
        </authorList>
    </citation>
    <scope>NUCLEOTIDE SEQUENCE [LARGE SCALE GENOMIC DNA]</scope>
    <source>
        <strain evidence="2 3">VR-M41</strain>
    </source>
</reference>
<dbReference type="EMBL" id="JAAFGS010000002">
    <property type="protein sequence ID" value="NGZ74987.1"/>
    <property type="molecule type" value="Genomic_DNA"/>
</dbReference>
<feature type="region of interest" description="Disordered" evidence="1">
    <location>
        <begin position="362"/>
        <end position="386"/>
    </location>
</feature>
<evidence type="ECO:0000313" key="2">
    <source>
        <dbReference type="EMBL" id="NGZ74987.1"/>
    </source>
</evidence>
<feature type="compositionally biased region" description="Basic and acidic residues" evidence="1">
    <location>
        <begin position="362"/>
        <end position="375"/>
    </location>
</feature>
<protein>
    <recommendedName>
        <fullName evidence="4">Ribbon-helix-helix protein CopG domain-containing protein</fullName>
    </recommendedName>
</protein>
<dbReference type="Proteomes" id="UP000800303">
    <property type="component" value="Unassembled WGS sequence"/>
</dbReference>
<name>A0ABX0F316_9BACL</name>
<evidence type="ECO:0000313" key="3">
    <source>
        <dbReference type="Proteomes" id="UP000800303"/>
    </source>
</evidence>
<evidence type="ECO:0008006" key="4">
    <source>
        <dbReference type="Google" id="ProtNLM"/>
    </source>
</evidence>
<feature type="region of interest" description="Disordered" evidence="1">
    <location>
        <begin position="322"/>
        <end position="350"/>
    </location>
</feature>
<proteinExistence type="predicted"/>
<comment type="caution">
    <text evidence="2">The sequence shown here is derived from an EMBL/GenBank/DDBJ whole genome shotgun (WGS) entry which is preliminary data.</text>
</comment>
<feature type="compositionally biased region" description="Basic and acidic residues" evidence="1">
    <location>
        <begin position="322"/>
        <end position="339"/>
    </location>
</feature>
<evidence type="ECO:0000256" key="1">
    <source>
        <dbReference type="SAM" id="MobiDB-lite"/>
    </source>
</evidence>
<gene>
    <name evidence="2" type="ORF">GYN08_06635</name>
</gene>
<sequence>MDILGIIDDFLDGDRLTDRQVKDAITELNDGMLLEEVAKRLGVSVKSLRERLLKEDYEIDSDNIVINNRENRNSNTKVGKEKIDPDLLLRIAVETQYNSTDFVAKAFNINLDHLVSQLKENGYKLRWLVHCKGGVLKDNSLLNVLAELNLNNKTLNEVSLEQNISSSQMLRQFRKEDIKESWVYETSKDGSTSIADMDEISVLTDVVTGKLLCLNYNNQKVIDNYQIDTIFGRDFITNIQRKLIENKHYIILDKILIRKIKNYLPQLSYLSECIFYTIEGVKFLSRNKWSVEENLKTYRDSKALEEKLPIFFTQISKESHPHLLEDNKNSSKEQQELEKTNIPLAEPTGARDYHLDSEKKQLPMLKETQEVPNKAEEEEQPTTEESQLALKDVFSKEDIKILHEIIAERKLNIIEQSKFSNQVKSSSQTYTIHLNDKINDELISFSERNKLSISRVIEIALRNLFRK</sequence>
<organism evidence="2 3">
    <name type="scientific">Saccharibacillus alkalitolerans</name>
    <dbReference type="NCBI Taxonomy" id="2705290"/>
    <lineage>
        <taxon>Bacteria</taxon>
        <taxon>Bacillati</taxon>
        <taxon>Bacillota</taxon>
        <taxon>Bacilli</taxon>
        <taxon>Bacillales</taxon>
        <taxon>Paenibacillaceae</taxon>
        <taxon>Saccharibacillus</taxon>
    </lineage>
</organism>
<keyword evidence="3" id="KW-1185">Reference proteome</keyword>
<dbReference type="RefSeq" id="WP_166273311.1">
    <property type="nucleotide sequence ID" value="NZ_JAAFGS010000002.1"/>
</dbReference>
<accession>A0ABX0F316</accession>